<dbReference type="Pfam" id="PF18974">
    <property type="entry name" value="DUF5710"/>
    <property type="match status" value="1"/>
</dbReference>
<protein>
    <recommendedName>
        <fullName evidence="2">DUF5710 domain-containing protein</fullName>
    </recommendedName>
</protein>
<gene>
    <name evidence="3" type="ORF">GPA22_04560</name>
</gene>
<reference evidence="3 4" key="1">
    <citation type="submission" date="2019-12" db="EMBL/GenBank/DDBJ databases">
        <title>Comparative genomics gives insights into the taxonomy of the Azoarcus-Aromatoleum group and reveals separate origins of nif in the plant-associated Azoarcus and non-plant-associated Aromatoleum sub-groups.</title>
        <authorList>
            <person name="Lafos M."/>
            <person name="Maluk M."/>
            <person name="Batista M."/>
            <person name="Junghare M."/>
            <person name="Carmona M."/>
            <person name="Faoro H."/>
            <person name="Cruz L.M."/>
            <person name="Battistoni F."/>
            <person name="De Souza E."/>
            <person name="Pedrosa F."/>
            <person name="Chen W.-M."/>
            <person name="Poole P.S."/>
            <person name="Dixon R.A."/>
            <person name="James E.K."/>
        </authorList>
    </citation>
    <scope>NUCLEOTIDE SEQUENCE [LARGE SCALE GENOMIC DNA]</scope>
    <source>
        <strain evidence="3 4">Td21</strain>
    </source>
</reference>
<organism evidence="3 4">
    <name type="scientific">Aromatoleum toluvorans</name>
    <dbReference type="NCBI Taxonomy" id="92002"/>
    <lineage>
        <taxon>Bacteria</taxon>
        <taxon>Pseudomonadati</taxon>
        <taxon>Pseudomonadota</taxon>
        <taxon>Betaproteobacteria</taxon>
        <taxon>Rhodocyclales</taxon>
        <taxon>Rhodocyclaceae</taxon>
        <taxon>Aromatoleum</taxon>
    </lineage>
</organism>
<comment type="caution">
    <text evidence="3">The sequence shown here is derived from an EMBL/GenBank/DDBJ whole genome shotgun (WGS) entry which is preliminary data.</text>
</comment>
<feature type="compositionally biased region" description="Low complexity" evidence="1">
    <location>
        <begin position="50"/>
        <end position="69"/>
    </location>
</feature>
<keyword evidence="4" id="KW-1185">Reference proteome</keyword>
<dbReference type="InterPro" id="IPR043764">
    <property type="entry name" value="DUF5710"/>
</dbReference>
<accession>A0ABX1PWV7</accession>
<proteinExistence type="predicted"/>
<feature type="domain" description="DUF5710" evidence="2">
    <location>
        <begin position="2"/>
        <end position="45"/>
    </location>
</feature>
<feature type="region of interest" description="Disordered" evidence="1">
    <location>
        <begin position="49"/>
        <end position="74"/>
    </location>
</feature>
<name>A0ABX1PWV7_9RHOO</name>
<evidence type="ECO:0000259" key="2">
    <source>
        <dbReference type="Pfam" id="PF18974"/>
    </source>
</evidence>
<evidence type="ECO:0000313" key="4">
    <source>
        <dbReference type="Proteomes" id="UP000623795"/>
    </source>
</evidence>
<sequence>MRMNLKVPFAEKDEAKKLGARWDAARKLWYIEGHLDEGIFLRWSPTPHDAAAPAASAPKRSSARSKAASDTVQVGSRYVERPRVCNCLPWDDCEKCRVVPTSTSLKGSSEWKR</sequence>
<dbReference type="Proteomes" id="UP000623795">
    <property type="component" value="Unassembled WGS sequence"/>
</dbReference>
<evidence type="ECO:0000313" key="3">
    <source>
        <dbReference type="EMBL" id="NMG43001.1"/>
    </source>
</evidence>
<dbReference type="EMBL" id="WTVN01000004">
    <property type="protein sequence ID" value="NMG43001.1"/>
    <property type="molecule type" value="Genomic_DNA"/>
</dbReference>
<evidence type="ECO:0000256" key="1">
    <source>
        <dbReference type="SAM" id="MobiDB-lite"/>
    </source>
</evidence>